<keyword evidence="1" id="KW-0732">Signal</keyword>
<evidence type="ECO:0000313" key="3">
    <source>
        <dbReference type="Proteomes" id="UP000070700"/>
    </source>
</evidence>
<evidence type="ECO:0000313" key="2">
    <source>
        <dbReference type="EMBL" id="KUJ23864.1"/>
    </source>
</evidence>
<proteinExistence type="predicted"/>
<dbReference type="GeneID" id="28828829"/>
<accession>A0A194XV03</accession>
<protein>
    <submittedName>
        <fullName evidence="2">Uncharacterized protein</fullName>
    </submittedName>
</protein>
<dbReference type="Proteomes" id="UP000070700">
    <property type="component" value="Unassembled WGS sequence"/>
</dbReference>
<dbReference type="STRING" id="149040.A0A194XV03"/>
<evidence type="ECO:0000256" key="1">
    <source>
        <dbReference type="SAM" id="SignalP"/>
    </source>
</evidence>
<dbReference type="AlphaFoldDB" id="A0A194XV03"/>
<dbReference type="PANTHER" id="PTHR35605">
    <property type="entry name" value="ECP2 EFFECTOR PROTEIN DOMAIN-CONTAINING PROTEIN-RELATED"/>
    <property type="match status" value="1"/>
</dbReference>
<sequence length="209" mass="23205">MNVLISILSLFGFLSNMTLAAYLPNGSIPPRSMGDMTISKMTFEGSIGDYKVQLNGSIQEIHAQMKAIYPDFDPDTAISNQTLDIRHLGKRSKMQPPLCYPVQDWGRAETAPINTGIRYLNQVQALCGVGANSCVRVSCSYRAAIYLCNDNDYGITPTCPYIASYAQDIINSCNYHRPGGNTWDWSVCGQEFDTDNYNVIVRWDNSDGC</sequence>
<dbReference type="InParanoid" id="A0A194XV03"/>
<gene>
    <name evidence="2" type="ORF">LY89DRAFT_726918</name>
</gene>
<feature type="chain" id="PRO_5008268692" evidence="1">
    <location>
        <begin position="21"/>
        <end position="209"/>
    </location>
</feature>
<keyword evidence="3" id="KW-1185">Reference proteome</keyword>
<name>A0A194XV03_MOLSC</name>
<dbReference type="KEGG" id="psco:LY89DRAFT_726918"/>
<dbReference type="RefSeq" id="XP_018078219.1">
    <property type="nucleotide sequence ID" value="XM_018219103.1"/>
</dbReference>
<dbReference type="OrthoDB" id="3552888at2759"/>
<organism evidence="2 3">
    <name type="scientific">Mollisia scopiformis</name>
    <name type="common">Conifer needle endophyte fungus</name>
    <name type="synonym">Phialocephala scopiformis</name>
    <dbReference type="NCBI Taxonomy" id="149040"/>
    <lineage>
        <taxon>Eukaryota</taxon>
        <taxon>Fungi</taxon>
        <taxon>Dikarya</taxon>
        <taxon>Ascomycota</taxon>
        <taxon>Pezizomycotina</taxon>
        <taxon>Leotiomycetes</taxon>
        <taxon>Helotiales</taxon>
        <taxon>Mollisiaceae</taxon>
        <taxon>Mollisia</taxon>
    </lineage>
</organism>
<dbReference type="PANTHER" id="PTHR35605:SF1">
    <property type="entry name" value="ECP2 EFFECTOR PROTEIN DOMAIN-CONTAINING PROTEIN-RELATED"/>
    <property type="match status" value="1"/>
</dbReference>
<dbReference type="EMBL" id="KQ947404">
    <property type="protein sequence ID" value="KUJ23864.1"/>
    <property type="molecule type" value="Genomic_DNA"/>
</dbReference>
<feature type="signal peptide" evidence="1">
    <location>
        <begin position="1"/>
        <end position="20"/>
    </location>
</feature>
<reference evidence="2 3" key="1">
    <citation type="submission" date="2015-10" db="EMBL/GenBank/DDBJ databases">
        <title>Full genome of DAOMC 229536 Phialocephala scopiformis, a fungal endophyte of spruce producing the potent anti-insectan compound rugulosin.</title>
        <authorList>
            <consortium name="DOE Joint Genome Institute"/>
            <person name="Walker A.K."/>
            <person name="Frasz S.L."/>
            <person name="Seifert K.A."/>
            <person name="Miller J.D."/>
            <person name="Mondo S.J."/>
            <person name="Labutti K."/>
            <person name="Lipzen A."/>
            <person name="Dockter R."/>
            <person name="Kennedy M."/>
            <person name="Grigoriev I.V."/>
            <person name="Spatafora J.W."/>
        </authorList>
    </citation>
    <scope>NUCLEOTIDE SEQUENCE [LARGE SCALE GENOMIC DNA]</scope>
    <source>
        <strain evidence="2 3">CBS 120377</strain>
    </source>
</reference>